<evidence type="ECO:0008006" key="4">
    <source>
        <dbReference type="Google" id="ProtNLM"/>
    </source>
</evidence>
<evidence type="ECO:0000313" key="2">
    <source>
        <dbReference type="EMBL" id="KAG2193125.1"/>
    </source>
</evidence>
<gene>
    <name evidence="2" type="ORF">INT47_003116</name>
</gene>
<evidence type="ECO:0000256" key="1">
    <source>
        <dbReference type="SAM" id="MobiDB-lite"/>
    </source>
</evidence>
<sequence length="291" mass="33152">MEEDTPEPETVSRNDRVIPDLEEEEDVNSSQTAPVPVVTMVMAFMDVDTATSFVENRINVYQRKLDIMIKRIASLEASMSPRTEDKLDYRNDLVKAPPSASTYKVLFESIEHYVHQFEMTIQVSRNQIEDKTKEVLTKKFGNLRSKETNCIKLFDLRMTNNQTVVEYRNKFINLVVCAELNKDDKILVLLYRASLLEPCRQHISAAVEARKQVDPQHQFSIKELYDMGRDIFVGEIVLKKVQGAGNQVTSINKICKEGTSVEYHNCKAGKTATSSLGCRLHDNQQSSHTTA</sequence>
<reference evidence="2" key="1">
    <citation type="submission" date="2020-12" db="EMBL/GenBank/DDBJ databases">
        <title>Metabolic potential, ecology and presence of endohyphal bacteria is reflected in genomic diversity of Mucoromycotina.</title>
        <authorList>
            <person name="Muszewska A."/>
            <person name="Okrasinska A."/>
            <person name="Steczkiewicz K."/>
            <person name="Drgas O."/>
            <person name="Orlowska M."/>
            <person name="Perlinska-Lenart U."/>
            <person name="Aleksandrzak-Piekarczyk T."/>
            <person name="Szatraj K."/>
            <person name="Zielenkiewicz U."/>
            <person name="Pilsyk S."/>
            <person name="Malc E."/>
            <person name="Mieczkowski P."/>
            <person name="Kruszewska J.S."/>
            <person name="Biernat P."/>
            <person name="Pawlowska J."/>
        </authorList>
    </citation>
    <scope>NUCLEOTIDE SEQUENCE</scope>
    <source>
        <strain evidence="2">WA0000017839</strain>
    </source>
</reference>
<dbReference type="OrthoDB" id="2246324at2759"/>
<organism evidence="2 3">
    <name type="scientific">Mucor saturninus</name>
    <dbReference type="NCBI Taxonomy" id="64648"/>
    <lineage>
        <taxon>Eukaryota</taxon>
        <taxon>Fungi</taxon>
        <taxon>Fungi incertae sedis</taxon>
        <taxon>Mucoromycota</taxon>
        <taxon>Mucoromycotina</taxon>
        <taxon>Mucoromycetes</taxon>
        <taxon>Mucorales</taxon>
        <taxon>Mucorineae</taxon>
        <taxon>Mucoraceae</taxon>
        <taxon>Mucor</taxon>
    </lineage>
</organism>
<feature type="compositionally biased region" description="Basic and acidic residues" evidence="1">
    <location>
        <begin position="10"/>
        <end position="19"/>
    </location>
</feature>
<name>A0A8H7QK30_9FUNG</name>
<feature type="region of interest" description="Disordered" evidence="1">
    <location>
        <begin position="1"/>
        <end position="32"/>
    </location>
</feature>
<accession>A0A8H7QK30</accession>
<comment type="caution">
    <text evidence="2">The sequence shown here is derived from an EMBL/GenBank/DDBJ whole genome shotgun (WGS) entry which is preliminary data.</text>
</comment>
<protein>
    <recommendedName>
        <fullName evidence="4">Retrotransposon gag domain-containing protein</fullName>
    </recommendedName>
</protein>
<proteinExistence type="predicted"/>
<dbReference type="AlphaFoldDB" id="A0A8H7QK30"/>
<dbReference type="Proteomes" id="UP000603453">
    <property type="component" value="Unassembled WGS sequence"/>
</dbReference>
<evidence type="ECO:0000313" key="3">
    <source>
        <dbReference type="Proteomes" id="UP000603453"/>
    </source>
</evidence>
<keyword evidence="3" id="KW-1185">Reference proteome</keyword>
<dbReference type="EMBL" id="JAEPRD010000248">
    <property type="protein sequence ID" value="KAG2193125.1"/>
    <property type="molecule type" value="Genomic_DNA"/>
</dbReference>